<organism evidence="11 12">
    <name type="scientific">Ambrosiozyma monospora</name>
    <name type="common">Yeast</name>
    <name type="synonym">Endomycopsis monosporus</name>
    <dbReference type="NCBI Taxonomy" id="43982"/>
    <lineage>
        <taxon>Eukaryota</taxon>
        <taxon>Fungi</taxon>
        <taxon>Dikarya</taxon>
        <taxon>Ascomycota</taxon>
        <taxon>Saccharomycotina</taxon>
        <taxon>Pichiomycetes</taxon>
        <taxon>Pichiales</taxon>
        <taxon>Pichiaceae</taxon>
        <taxon>Ambrosiozyma</taxon>
    </lineage>
</organism>
<dbReference type="InterPro" id="IPR010929">
    <property type="entry name" value="PDR_CDR_ABC"/>
</dbReference>
<dbReference type="Pfam" id="PF01061">
    <property type="entry name" value="ABC2_membrane"/>
    <property type="match status" value="1"/>
</dbReference>
<dbReference type="SMART" id="SM00382">
    <property type="entry name" value="AAA"/>
    <property type="match status" value="1"/>
</dbReference>
<dbReference type="PANTHER" id="PTHR19241">
    <property type="entry name" value="ATP-BINDING CASSETTE TRANSPORTER"/>
    <property type="match status" value="1"/>
</dbReference>
<dbReference type="GO" id="GO:0016887">
    <property type="term" value="F:ATP hydrolysis activity"/>
    <property type="evidence" value="ECO:0007669"/>
    <property type="project" value="InterPro"/>
</dbReference>
<dbReference type="CDD" id="cd03232">
    <property type="entry name" value="ABCG_PDR_domain2"/>
    <property type="match status" value="1"/>
</dbReference>
<evidence type="ECO:0000256" key="7">
    <source>
        <dbReference type="ARBA" id="ARBA00022989"/>
    </source>
</evidence>
<dbReference type="Pfam" id="PF19055">
    <property type="entry name" value="ABC2_membrane_7"/>
    <property type="match status" value="1"/>
</dbReference>
<comment type="caution">
    <text evidence="11">The sequence shown here is derived from an EMBL/GenBank/DDBJ whole genome shotgun (WGS) entry which is preliminary data.</text>
</comment>
<dbReference type="SUPFAM" id="SSF52540">
    <property type="entry name" value="P-loop containing nucleoside triphosphate hydrolases"/>
    <property type="match status" value="2"/>
</dbReference>
<evidence type="ECO:0000256" key="6">
    <source>
        <dbReference type="ARBA" id="ARBA00022840"/>
    </source>
</evidence>
<evidence type="ECO:0000256" key="5">
    <source>
        <dbReference type="ARBA" id="ARBA00022741"/>
    </source>
</evidence>
<dbReference type="Gene3D" id="3.40.50.300">
    <property type="entry name" value="P-loop containing nucleotide triphosphate hydrolases"/>
    <property type="match status" value="2"/>
</dbReference>
<dbReference type="OrthoDB" id="245989at2759"/>
<dbReference type="InterPro" id="IPR043926">
    <property type="entry name" value="ABCG_dom"/>
</dbReference>
<dbReference type="PROSITE" id="PS50893">
    <property type="entry name" value="ABC_TRANSPORTER_2"/>
    <property type="match status" value="1"/>
</dbReference>
<feature type="transmembrane region" description="Helical" evidence="9">
    <location>
        <begin position="540"/>
        <end position="558"/>
    </location>
</feature>
<dbReference type="InterPro" id="IPR027417">
    <property type="entry name" value="P-loop_NTPase"/>
</dbReference>
<dbReference type="InterPro" id="IPR034003">
    <property type="entry name" value="ABCG_PDR_2"/>
</dbReference>
<dbReference type="AlphaFoldDB" id="A0A9W7DL56"/>
<dbReference type="InterPro" id="IPR003439">
    <property type="entry name" value="ABC_transporter-like_ATP-bd"/>
</dbReference>
<dbReference type="GO" id="GO:0016020">
    <property type="term" value="C:membrane"/>
    <property type="evidence" value="ECO:0007669"/>
    <property type="project" value="UniProtKB-SubCell"/>
</dbReference>
<dbReference type="InterPro" id="IPR013525">
    <property type="entry name" value="ABC2_TM"/>
</dbReference>
<feature type="transmembrane region" description="Helical" evidence="9">
    <location>
        <begin position="431"/>
        <end position="451"/>
    </location>
</feature>
<dbReference type="Proteomes" id="UP001165063">
    <property type="component" value="Unassembled WGS sequence"/>
</dbReference>
<keyword evidence="7 9" id="KW-1133">Transmembrane helix</keyword>
<gene>
    <name evidence="11" type="ORF">Amon01_000519300</name>
</gene>
<evidence type="ECO:0000256" key="3">
    <source>
        <dbReference type="ARBA" id="ARBA00022448"/>
    </source>
</evidence>
<dbReference type="GO" id="GO:1990961">
    <property type="term" value="P:xenobiotic detoxification by transmembrane export across the plasma membrane"/>
    <property type="evidence" value="ECO:0007669"/>
    <property type="project" value="UniProtKB-ARBA"/>
</dbReference>
<evidence type="ECO:0000256" key="2">
    <source>
        <dbReference type="ARBA" id="ARBA00006012"/>
    </source>
</evidence>
<keyword evidence="3" id="KW-0813">Transport</keyword>
<evidence type="ECO:0000313" key="11">
    <source>
        <dbReference type="EMBL" id="GMG39260.1"/>
    </source>
</evidence>
<feature type="domain" description="ABC transporter" evidence="10">
    <location>
        <begin position="622"/>
        <end position="861"/>
    </location>
</feature>
<keyword evidence="5" id="KW-0547">Nucleotide-binding</keyword>
<comment type="similarity">
    <text evidence="2">Belongs to the ABC transporter superfamily. ABCG family. PDR (TC 3.A.1.205) subfamily.</text>
</comment>
<keyword evidence="4 9" id="KW-0812">Transmembrane</keyword>
<comment type="subcellular location">
    <subcellularLocation>
        <location evidence="1">Membrane</location>
        <topology evidence="1">Multi-pass membrane protein</topology>
    </subcellularLocation>
</comment>
<dbReference type="EMBL" id="BSXU01002766">
    <property type="protein sequence ID" value="GMG39260.1"/>
    <property type="molecule type" value="Genomic_DNA"/>
</dbReference>
<evidence type="ECO:0000313" key="12">
    <source>
        <dbReference type="Proteomes" id="UP001165063"/>
    </source>
</evidence>
<accession>A0A9W7DL56</accession>
<evidence type="ECO:0000259" key="10">
    <source>
        <dbReference type="PROSITE" id="PS50893"/>
    </source>
</evidence>
<dbReference type="Pfam" id="PF06422">
    <property type="entry name" value="PDR_CDR"/>
    <property type="match status" value="1"/>
</dbReference>
<evidence type="ECO:0000256" key="4">
    <source>
        <dbReference type="ARBA" id="ARBA00022692"/>
    </source>
</evidence>
<keyword evidence="8 9" id="KW-0472">Membrane</keyword>
<dbReference type="InterPro" id="IPR003593">
    <property type="entry name" value="AAA+_ATPase"/>
</dbReference>
<protein>
    <submittedName>
        <fullName evidence="11">Unnamed protein product</fullName>
    </submittedName>
</protein>
<reference evidence="11" key="1">
    <citation type="submission" date="2023-04" db="EMBL/GenBank/DDBJ databases">
        <title>Ambrosiozyma monospora NBRC 1965.</title>
        <authorList>
            <person name="Ichikawa N."/>
            <person name="Sato H."/>
            <person name="Tonouchi N."/>
        </authorList>
    </citation>
    <scope>NUCLEOTIDE SEQUENCE</scope>
    <source>
        <strain evidence="11">NBRC 1965</strain>
    </source>
</reference>
<evidence type="ECO:0000256" key="9">
    <source>
        <dbReference type="SAM" id="Phobius"/>
    </source>
</evidence>
<keyword evidence="6" id="KW-0067">ATP-binding</keyword>
<dbReference type="FunFam" id="3.40.50.300:FF:000054">
    <property type="entry name" value="ABC multidrug transporter atrF"/>
    <property type="match status" value="1"/>
</dbReference>
<evidence type="ECO:0000256" key="1">
    <source>
        <dbReference type="ARBA" id="ARBA00004141"/>
    </source>
</evidence>
<dbReference type="Pfam" id="PF00005">
    <property type="entry name" value="ABC_tran"/>
    <property type="match status" value="2"/>
</dbReference>
<evidence type="ECO:0000256" key="8">
    <source>
        <dbReference type="ARBA" id="ARBA00023136"/>
    </source>
</evidence>
<sequence length="993" mass="112018">MMKKFKGYVVYNPELDFHFPHITVKQTIEFALRTKTPAKRIDSLTRNAYVDNMLKLWTTVFGLTHTYSTKVGNDFVRGVSGGERKRVSICEALSMNASVYCFDNATRGLDASTALEFTQCLRTATNMLNCSALVAIYQAGQNIYDLFDKVTVIYKGKQVYFGRAEEGVAFFENMGFEKPSRMTAPEFLTAVTSPSSRKVKPGFEGKVPETAQEFEEYWQRSPEYSKLLDQYQDFVTLHDAEDTRQRLEFATTQRKQTLTRQKSQFVVNYFAQLYYLMIRGFQRTKGNNTYTIVVMISFIVKGLIIGSMYYNIPEDTNGAYSRGGILFYTLMFCGLTSLAEIANSFATRPILAKQKSYTMYHLSAEALQEILTDIPVKFASVVILVLTTYWMPHLKHTAGAFFTYFLILFTVQQCMSFNFKLFANLTSDPTTAHAFGGLWVLMLCVYSGFILPLPKMHHWIKWIHYLDPMFYGYTSLIANEFHGRKMACKSFVPSGPGYENVSIANQICAMTGAVAGQDYVSGDRYINVKFNYHFSDTWKYWGINVCWTFGFIVFNVILSEYLKKTQADGDLLLFNRGKMPDMTNGEDWDGKVATRDEMMTALNGPNADLKKIIAEADVFSWQHLDYVIPYEGKQRQLLCDIQGYVKPGTMTALMGESGAGKTTLLNVLAQRIDFGVITGDMLVNGRPLDSSFKRRTGYVQQQDLHMAQFTVRESLRFAADLRQPQATPQSEKYEYVEKIIDLLGMDKYSEALVGRMGRGLNVEQRKKLSIATELVAKPSLLLFLDEPTSGLDSESSWSIVQFLRALADSGQAILCTIHQPSATLFEVFDRLLLLKKGGKTVYFGDIGPNSSTMLNYFERNSGIKCGSSENPAEYILNCIGAGATATAADDWHELWINSPECGAVTSEIEQLHRELPSRPVVNGGDLNSKYAANYSNQLKTVLRRTFVQFWRSPVYMRAKFSESVFCALFVGFSFVGMDHSVAGASGAFSSIFI</sequence>
<feature type="transmembrane region" description="Helical" evidence="9">
    <location>
        <begin position="325"/>
        <end position="346"/>
    </location>
</feature>
<name>A0A9W7DL56_AMBMO</name>
<keyword evidence="12" id="KW-1185">Reference proteome</keyword>
<dbReference type="GO" id="GO:0140359">
    <property type="term" value="F:ABC-type transporter activity"/>
    <property type="evidence" value="ECO:0007669"/>
    <property type="project" value="InterPro"/>
</dbReference>
<feature type="transmembrane region" description="Helical" evidence="9">
    <location>
        <begin position="289"/>
        <end position="310"/>
    </location>
</feature>
<proteinExistence type="inferred from homology"/>
<feature type="transmembrane region" description="Helical" evidence="9">
    <location>
        <begin position="398"/>
        <end position="419"/>
    </location>
</feature>
<dbReference type="GO" id="GO:0005524">
    <property type="term" value="F:ATP binding"/>
    <property type="evidence" value="ECO:0007669"/>
    <property type="project" value="UniProtKB-KW"/>
</dbReference>